<organism evidence="1 2">
    <name type="scientific">Leucogyrophana mollusca</name>
    <dbReference type="NCBI Taxonomy" id="85980"/>
    <lineage>
        <taxon>Eukaryota</taxon>
        <taxon>Fungi</taxon>
        <taxon>Dikarya</taxon>
        <taxon>Basidiomycota</taxon>
        <taxon>Agaricomycotina</taxon>
        <taxon>Agaricomycetes</taxon>
        <taxon>Agaricomycetidae</taxon>
        <taxon>Boletales</taxon>
        <taxon>Boletales incertae sedis</taxon>
        <taxon>Leucogyrophana</taxon>
    </lineage>
</organism>
<protein>
    <submittedName>
        <fullName evidence="1">Phosphatases II</fullName>
    </submittedName>
</protein>
<dbReference type="Proteomes" id="UP000790709">
    <property type="component" value="Unassembled WGS sequence"/>
</dbReference>
<comment type="caution">
    <text evidence="1">The sequence shown here is derived from an EMBL/GenBank/DDBJ whole genome shotgun (WGS) entry which is preliminary data.</text>
</comment>
<proteinExistence type="predicted"/>
<evidence type="ECO:0000313" key="1">
    <source>
        <dbReference type="EMBL" id="KAH7929876.1"/>
    </source>
</evidence>
<reference evidence="1" key="1">
    <citation type="journal article" date="2021" name="New Phytol.">
        <title>Evolutionary innovations through gain and loss of genes in the ectomycorrhizal Boletales.</title>
        <authorList>
            <person name="Wu G."/>
            <person name="Miyauchi S."/>
            <person name="Morin E."/>
            <person name="Kuo A."/>
            <person name="Drula E."/>
            <person name="Varga T."/>
            <person name="Kohler A."/>
            <person name="Feng B."/>
            <person name="Cao Y."/>
            <person name="Lipzen A."/>
            <person name="Daum C."/>
            <person name="Hundley H."/>
            <person name="Pangilinan J."/>
            <person name="Johnson J."/>
            <person name="Barry K."/>
            <person name="LaButti K."/>
            <person name="Ng V."/>
            <person name="Ahrendt S."/>
            <person name="Min B."/>
            <person name="Choi I.G."/>
            <person name="Park H."/>
            <person name="Plett J.M."/>
            <person name="Magnuson J."/>
            <person name="Spatafora J.W."/>
            <person name="Nagy L.G."/>
            <person name="Henrissat B."/>
            <person name="Grigoriev I.V."/>
            <person name="Yang Z.L."/>
            <person name="Xu J."/>
            <person name="Martin F.M."/>
        </authorList>
    </citation>
    <scope>NUCLEOTIDE SEQUENCE</scope>
    <source>
        <strain evidence="1">KUC20120723A-06</strain>
    </source>
</reference>
<dbReference type="EMBL" id="MU266337">
    <property type="protein sequence ID" value="KAH7929876.1"/>
    <property type="molecule type" value="Genomic_DNA"/>
</dbReference>
<gene>
    <name evidence="1" type="ORF">BV22DRAFT_1109633</name>
</gene>
<accession>A0ACB8BWF6</accession>
<name>A0ACB8BWF6_9AGAM</name>
<sequence>MIKSHSFTPSEVCALGISEDDRRQSLTLDEDYFERRELRLVCTQKFPWEDFLPQASEIFPGLYLCDVYTATSPVVLKRLGITHVISVMRAPWYHYPPSVRHLCVPVDDTKTTNISTYFERTSSWIQAALHSSPDAKVMVHCVWGMSRSASFVVAYLMGTRGMTMEGALTFVKAKRSVVNPNRGFLWQLNVYEQKVRQRNKHREEEQSR</sequence>
<keyword evidence="2" id="KW-1185">Reference proteome</keyword>
<evidence type="ECO:0000313" key="2">
    <source>
        <dbReference type="Proteomes" id="UP000790709"/>
    </source>
</evidence>